<dbReference type="RefSeq" id="WP_346064100.1">
    <property type="nucleotide sequence ID" value="NZ_BAAADR010000045.1"/>
</dbReference>
<proteinExistence type="predicted"/>
<dbReference type="Gene3D" id="3.10.129.10">
    <property type="entry name" value="Hotdog Thioesterase"/>
    <property type="match status" value="1"/>
</dbReference>
<dbReference type="SUPFAM" id="SSF54637">
    <property type="entry name" value="Thioesterase/thiol ester dehydrase-isomerase"/>
    <property type="match status" value="1"/>
</dbReference>
<sequence>MSDTLERLRTAMGELAAAPGKMDFRGKAYAPVAMRVEFLRRAFGTEVGIATEIVTIDERVVIVRATISDGAGRTLATGYAEEFRSNKGVNSTSALENAETSAVGRALAALGLGGGEYASADELAGAVHQQKQAEQQASAEEQRRQVLMEAVHANQASIDAIKAGLEAGDLSTAAEAWFELDDRTKQSLWVAPSNGGPFTTRERETMKSAEFREAYYGPAQQQTEEATA</sequence>
<evidence type="ECO:0000313" key="2">
    <source>
        <dbReference type="Proteomes" id="UP001596411"/>
    </source>
</evidence>
<organism evidence="1 2">
    <name type="scientific">Halomonas salifodinae</name>
    <dbReference type="NCBI Taxonomy" id="438745"/>
    <lineage>
        <taxon>Bacteria</taxon>
        <taxon>Pseudomonadati</taxon>
        <taxon>Pseudomonadota</taxon>
        <taxon>Gammaproteobacteria</taxon>
        <taxon>Oceanospirillales</taxon>
        <taxon>Halomonadaceae</taxon>
        <taxon>Halomonas</taxon>
    </lineage>
</organism>
<protein>
    <submittedName>
        <fullName evidence="1">Uncharacterized protein</fullName>
    </submittedName>
</protein>
<reference evidence="2" key="1">
    <citation type="journal article" date="2019" name="Int. J. Syst. Evol. Microbiol.">
        <title>The Global Catalogue of Microorganisms (GCM) 10K type strain sequencing project: providing services to taxonomists for standard genome sequencing and annotation.</title>
        <authorList>
            <consortium name="The Broad Institute Genomics Platform"/>
            <consortium name="The Broad Institute Genome Sequencing Center for Infectious Disease"/>
            <person name="Wu L."/>
            <person name="Ma J."/>
        </authorList>
    </citation>
    <scope>NUCLEOTIDE SEQUENCE [LARGE SCALE GENOMIC DNA]</scope>
    <source>
        <strain evidence="2">CGMCC 1.13666</strain>
    </source>
</reference>
<keyword evidence="2" id="KW-1185">Reference proteome</keyword>
<dbReference type="EMBL" id="JBHSZP010000049">
    <property type="protein sequence ID" value="MFC7091923.1"/>
    <property type="molecule type" value="Genomic_DNA"/>
</dbReference>
<accession>A0ABW2F4D5</accession>
<evidence type="ECO:0000313" key="1">
    <source>
        <dbReference type="EMBL" id="MFC7091923.1"/>
    </source>
</evidence>
<dbReference type="Proteomes" id="UP001596411">
    <property type="component" value="Unassembled WGS sequence"/>
</dbReference>
<gene>
    <name evidence="1" type="ORF">ACFQH5_20475</name>
</gene>
<comment type="caution">
    <text evidence="1">The sequence shown here is derived from an EMBL/GenBank/DDBJ whole genome shotgun (WGS) entry which is preliminary data.</text>
</comment>
<dbReference type="InterPro" id="IPR029069">
    <property type="entry name" value="HotDog_dom_sf"/>
</dbReference>
<name>A0ABW2F4D5_9GAMM</name>